<evidence type="ECO:0000313" key="10">
    <source>
        <dbReference type="EMBL" id="HIT50228.1"/>
    </source>
</evidence>
<dbReference type="PANTHER" id="PTHR43311:SF2">
    <property type="entry name" value="GLUTAMATE--TRNA LIGASE, MITOCHONDRIAL-RELATED"/>
    <property type="match status" value="1"/>
</dbReference>
<evidence type="ECO:0000256" key="4">
    <source>
        <dbReference type="ARBA" id="ARBA00022840"/>
    </source>
</evidence>
<dbReference type="InterPro" id="IPR000924">
    <property type="entry name" value="Glu/Gln-tRNA-synth"/>
</dbReference>
<evidence type="ECO:0000256" key="6">
    <source>
        <dbReference type="ARBA" id="ARBA00023146"/>
    </source>
</evidence>
<comment type="catalytic activity">
    <reaction evidence="7">
        <text>tRNA(Glu) + L-glutamate + ATP = L-glutamyl-tRNA(Glu) + AMP + diphosphate</text>
        <dbReference type="Rhea" id="RHEA:23540"/>
        <dbReference type="Rhea" id="RHEA-COMP:9663"/>
        <dbReference type="Rhea" id="RHEA-COMP:9680"/>
        <dbReference type="ChEBI" id="CHEBI:29985"/>
        <dbReference type="ChEBI" id="CHEBI:30616"/>
        <dbReference type="ChEBI" id="CHEBI:33019"/>
        <dbReference type="ChEBI" id="CHEBI:78442"/>
        <dbReference type="ChEBI" id="CHEBI:78520"/>
        <dbReference type="ChEBI" id="CHEBI:456215"/>
        <dbReference type="EC" id="6.1.1.17"/>
    </reaction>
</comment>
<feature type="short sequence motif" description="'HIGH' region" evidence="7">
    <location>
        <begin position="42"/>
        <end position="52"/>
    </location>
</feature>
<dbReference type="SUPFAM" id="SSF52374">
    <property type="entry name" value="Nucleotidylyl transferase"/>
    <property type="match status" value="1"/>
</dbReference>
<feature type="domain" description="Glutamyl/glutaminyl-tRNA synthetase class Ib catalytic" evidence="8">
    <location>
        <begin position="36"/>
        <end position="324"/>
    </location>
</feature>
<dbReference type="GO" id="GO:0000049">
    <property type="term" value="F:tRNA binding"/>
    <property type="evidence" value="ECO:0007669"/>
    <property type="project" value="InterPro"/>
</dbReference>
<comment type="caution">
    <text evidence="7">Lacks conserved residue(s) required for the propagation of feature annotation.</text>
</comment>
<gene>
    <name evidence="7" type="primary">gltX</name>
    <name evidence="10" type="ORF">IAD46_04295</name>
</gene>
<dbReference type="InterPro" id="IPR004527">
    <property type="entry name" value="Glu-tRNA-ligase_bac/mito"/>
</dbReference>
<dbReference type="EMBL" id="DVLF01000133">
    <property type="protein sequence ID" value="HIT50228.1"/>
    <property type="molecule type" value="Genomic_DNA"/>
</dbReference>
<dbReference type="Gene3D" id="1.10.10.350">
    <property type="match status" value="1"/>
</dbReference>
<dbReference type="GO" id="GO:0005829">
    <property type="term" value="C:cytosol"/>
    <property type="evidence" value="ECO:0007669"/>
    <property type="project" value="TreeGrafter"/>
</dbReference>
<dbReference type="Gene3D" id="3.40.50.620">
    <property type="entry name" value="HUPs"/>
    <property type="match status" value="1"/>
</dbReference>
<feature type="domain" description="Aminoacyl-tRNA synthetase class I anticodon-binding" evidence="9">
    <location>
        <begin position="427"/>
        <end position="550"/>
    </location>
</feature>
<reference evidence="10" key="1">
    <citation type="submission" date="2020-10" db="EMBL/GenBank/DDBJ databases">
        <authorList>
            <person name="Gilroy R."/>
        </authorList>
    </citation>
    <scope>NUCLEOTIDE SEQUENCE</scope>
    <source>
        <strain evidence="10">ChiW17-6978</strain>
    </source>
</reference>
<keyword evidence="3 7" id="KW-0547">Nucleotide-binding</keyword>
<keyword evidence="4 7" id="KW-0067">ATP-binding</keyword>
<name>A0A9D1GRR5_9MOLU</name>
<dbReference type="InterPro" id="IPR020058">
    <property type="entry name" value="Glu/Gln-tRNA-synth_Ib_cat-dom"/>
</dbReference>
<evidence type="ECO:0000256" key="3">
    <source>
        <dbReference type="ARBA" id="ARBA00022741"/>
    </source>
</evidence>
<dbReference type="InterPro" id="IPR008925">
    <property type="entry name" value="aa_tRNA-synth_I_cd-bd_sf"/>
</dbReference>
<protein>
    <recommendedName>
        <fullName evidence="7">Glutamate--tRNA ligase</fullName>
        <ecNumber evidence="7">6.1.1.17</ecNumber>
    </recommendedName>
    <alternativeName>
        <fullName evidence="7">Glutamyl-tRNA synthetase</fullName>
        <shortName evidence="7">GluRS</shortName>
    </alternativeName>
</protein>
<evidence type="ECO:0000259" key="8">
    <source>
        <dbReference type="Pfam" id="PF00749"/>
    </source>
</evidence>
<comment type="subunit">
    <text evidence="7">Monomer.</text>
</comment>
<keyword evidence="2 7" id="KW-0436">Ligase</keyword>
<dbReference type="AlphaFoldDB" id="A0A9D1GRR5"/>
<dbReference type="GO" id="GO:0004818">
    <property type="term" value="F:glutamate-tRNA ligase activity"/>
    <property type="evidence" value="ECO:0007669"/>
    <property type="project" value="UniProtKB-UniRule"/>
</dbReference>
<reference evidence="10" key="2">
    <citation type="journal article" date="2021" name="PeerJ">
        <title>Extensive microbial diversity within the chicken gut microbiome revealed by metagenomics and culture.</title>
        <authorList>
            <person name="Gilroy R."/>
            <person name="Ravi A."/>
            <person name="Getino M."/>
            <person name="Pursley I."/>
            <person name="Horton D.L."/>
            <person name="Alikhan N.F."/>
            <person name="Baker D."/>
            <person name="Gharbi K."/>
            <person name="Hall N."/>
            <person name="Watson M."/>
            <person name="Adriaenssens E.M."/>
            <person name="Foster-Nyarko E."/>
            <person name="Jarju S."/>
            <person name="Secka A."/>
            <person name="Antonio M."/>
            <person name="Oren A."/>
            <person name="Chaudhuri R.R."/>
            <person name="La Ragione R."/>
            <person name="Hildebrand F."/>
            <person name="Pallen M.J."/>
        </authorList>
    </citation>
    <scope>NUCLEOTIDE SEQUENCE</scope>
    <source>
        <strain evidence="10">ChiW17-6978</strain>
    </source>
</reference>
<dbReference type="HAMAP" id="MF_00022">
    <property type="entry name" value="Glu_tRNA_synth_type1"/>
    <property type="match status" value="1"/>
</dbReference>
<dbReference type="SUPFAM" id="SSF48163">
    <property type="entry name" value="An anticodon-binding domain of class I aminoacyl-tRNA synthetases"/>
    <property type="match status" value="1"/>
</dbReference>
<comment type="similarity">
    <text evidence="1 7">Belongs to the class-I aminoacyl-tRNA synthetase family. Glutamate--tRNA ligase type 1 subfamily.</text>
</comment>
<keyword evidence="6 7" id="KW-0030">Aminoacyl-tRNA synthetase</keyword>
<proteinExistence type="inferred from homology"/>
<feature type="binding site" evidence="7">
    <location>
        <position position="297"/>
    </location>
    <ligand>
        <name>ATP</name>
        <dbReference type="ChEBI" id="CHEBI:30616"/>
    </ligand>
</feature>
<dbReference type="GO" id="GO:0006424">
    <property type="term" value="P:glutamyl-tRNA aminoacylation"/>
    <property type="evidence" value="ECO:0007669"/>
    <property type="project" value="UniProtKB-UniRule"/>
</dbReference>
<evidence type="ECO:0000256" key="2">
    <source>
        <dbReference type="ARBA" id="ARBA00022598"/>
    </source>
</evidence>
<keyword evidence="7" id="KW-0963">Cytoplasm</keyword>
<sequence length="554" mass="64321">MADYKELAQVIFPDITQTVADLEKKYPKRALKEGAMVTRFAPSPTGFLHTGSLFSSFVSYRFAKQSGGIFYIRLEDTDTKREIEGSAEALVAQLKEFDILPDEGYFGDNKEKGAYGPYQQSKRATIYAVCIKHLIEQGRAYPCFCTADELAELRKMQEARKIIPGYYGPYAKYRDFPIDAVIAKIKAGDPYIIRFKSMGNHENKIFFHDEIKGDLELTENDQDIVILKSDGLPTYHFAHLVDDHFMRTTHVTRGEEWLSSLPIHLELFDTMGFERPKYAHYPVIMKMEDNRRRKISKRKDAEASVSFFLEEGYPKYGFLEYLLTIANSNYEAWRETHLDADYLDFELRFDKMALDGALFDLAKVQSISKERMAYRSAVDLCEEVKEWAKVYQKELYEKITADESYFISILNIERNKEKPRKDYAKYGDIYPMIGFFYDDVYETIDLDALPWNEQIERGEIKACLMDYAASMQMDLSEEEWFASLKQLALRHGFSDNVKEWKKNKAAFKGHIGDVSEFLRIALSGRKNAPNLYYIIQILGEQKVKQRIKQVVSTL</sequence>
<comment type="subcellular location">
    <subcellularLocation>
        <location evidence="7">Cytoplasm</location>
    </subcellularLocation>
</comment>
<dbReference type="InterPro" id="IPR049940">
    <property type="entry name" value="GluQ/Sye"/>
</dbReference>
<dbReference type="EC" id="6.1.1.17" evidence="7"/>
<dbReference type="Pfam" id="PF19269">
    <property type="entry name" value="Anticodon_2"/>
    <property type="match status" value="1"/>
</dbReference>
<keyword evidence="5 7" id="KW-0648">Protein biosynthesis</keyword>
<dbReference type="PRINTS" id="PR00987">
    <property type="entry name" value="TRNASYNTHGLU"/>
</dbReference>
<evidence type="ECO:0000256" key="1">
    <source>
        <dbReference type="ARBA" id="ARBA00007894"/>
    </source>
</evidence>
<feature type="short sequence motif" description="'KMSKS' region" evidence="7">
    <location>
        <begin position="294"/>
        <end position="298"/>
    </location>
</feature>
<dbReference type="InterPro" id="IPR020751">
    <property type="entry name" value="aa-tRNA-synth_I_codon-bd_sub2"/>
</dbReference>
<dbReference type="InterPro" id="IPR014729">
    <property type="entry name" value="Rossmann-like_a/b/a_fold"/>
</dbReference>
<dbReference type="GO" id="GO:0005524">
    <property type="term" value="F:ATP binding"/>
    <property type="evidence" value="ECO:0007669"/>
    <property type="project" value="UniProtKB-UniRule"/>
</dbReference>
<dbReference type="PANTHER" id="PTHR43311">
    <property type="entry name" value="GLUTAMATE--TRNA LIGASE"/>
    <property type="match status" value="1"/>
</dbReference>
<dbReference type="InterPro" id="IPR045462">
    <property type="entry name" value="aa-tRNA-synth_I_cd-bd"/>
</dbReference>
<dbReference type="Proteomes" id="UP000886758">
    <property type="component" value="Unassembled WGS sequence"/>
</dbReference>
<comment type="caution">
    <text evidence="10">The sequence shown here is derived from an EMBL/GenBank/DDBJ whole genome shotgun (WGS) entry which is preliminary data.</text>
</comment>
<evidence type="ECO:0000256" key="7">
    <source>
        <dbReference type="HAMAP-Rule" id="MF_00022"/>
    </source>
</evidence>
<dbReference type="Pfam" id="PF00749">
    <property type="entry name" value="tRNA-synt_1c"/>
    <property type="match status" value="1"/>
</dbReference>
<evidence type="ECO:0000313" key="11">
    <source>
        <dbReference type="Proteomes" id="UP000886758"/>
    </source>
</evidence>
<organism evidence="10 11">
    <name type="scientific">Candidatus Pelethenecus faecipullorum</name>
    <dbReference type="NCBI Taxonomy" id="2840900"/>
    <lineage>
        <taxon>Bacteria</taxon>
        <taxon>Bacillati</taxon>
        <taxon>Mycoplasmatota</taxon>
        <taxon>Mollicutes</taxon>
        <taxon>Candidatus Pelethenecus</taxon>
    </lineage>
</organism>
<evidence type="ECO:0000256" key="5">
    <source>
        <dbReference type="ARBA" id="ARBA00022917"/>
    </source>
</evidence>
<accession>A0A9D1GRR5</accession>
<evidence type="ECO:0000259" key="9">
    <source>
        <dbReference type="Pfam" id="PF19269"/>
    </source>
</evidence>
<comment type="function">
    <text evidence="7">Catalyzes the attachment of glutamate to tRNA(Glu) in a two-step reaction: glutamate is first activated by ATP to form Glu-AMP and then transferred to the acceptor end of tRNA(Glu).</text>
</comment>